<feature type="region of interest" description="Disordered" evidence="1">
    <location>
        <begin position="30"/>
        <end position="79"/>
    </location>
</feature>
<sequence>MKIGTTKSLAIFLTFFLLVTCIQCRPITNHSNESINHSNSHSQRMKVHQLGGSSVSLTEAKNSGPSPGEGHNVVHNEHN</sequence>
<feature type="signal peptide" evidence="2">
    <location>
        <begin position="1"/>
        <end position="24"/>
    </location>
</feature>
<reference evidence="3" key="1">
    <citation type="submission" date="2019-05" db="EMBL/GenBank/DDBJ databases">
        <title>The de novo reference genome and transcriptome assemblies of the wild tomato species Solanum chilense.</title>
        <authorList>
            <person name="Stam R."/>
            <person name="Nosenko T."/>
            <person name="Hoerger A.C."/>
            <person name="Stephan W."/>
            <person name="Seidel M.A."/>
            <person name="Kuhn J.M.M."/>
            <person name="Haberer G."/>
            <person name="Tellier A."/>
        </authorList>
    </citation>
    <scope>NUCLEOTIDE SEQUENCE</scope>
    <source>
        <tissue evidence="3">Mature leaves</tissue>
    </source>
</reference>
<feature type="compositionally biased region" description="Low complexity" evidence="1">
    <location>
        <begin position="30"/>
        <end position="42"/>
    </location>
</feature>
<protein>
    <submittedName>
        <fullName evidence="3">Uncharacterized protein</fullName>
    </submittedName>
</protein>
<gene>
    <name evidence="3" type="ORF">EJD97_012238</name>
</gene>
<proteinExistence type="predicted"/>
<comment type="caution">
    <text evidence="3">The sequence shown here is derived from an EMBL/GenBank/DDBJ whole genome shotgun (WGS) entry which is preliminary data.</text>
</comment>
<keyword evidence="2" id="KW-0732">Signal</keyword>
<evidence type="ECO:0000313" key="3">
    <source>
        <dbReference type="EMBL" id="TMW93052.1"/>
    </source>
</evidence>
<evidence type="ECO:0000256" key="1">
    <source>
        <dbReference type="SAM" id="MobiDB-lite"/>
    </source>
</evidence>
<dbReference type="EMBL" id="RXGB01003124">
    <property type="protein sequence ID" value="TMW93052.1"/>
    <property type="molecule type" value="Genomic_DNA"/>
</dbReference>
<accession>A0A6N2BDN9</accession>
<organism evidence="3">
    <name type="scientific">Solanum chilense</name>
    <name type="common">Tomato</name>
    <name type="synonym">Lycopersicon chilense</name>
    <dbReference type="NCBI Taxonomy" id="4083"/>
    <lineage>
        <taxon>Eukaryota</taxon>
        <taxon>Viridiplantae</taxon>
        <taxon>Streptophyta</taxon>
        <taxon>Embryophyta</taxon>
        <taxon>Tracheophyta</taxon>
        <taxon>Spermatophyta</taxon>
        <taxon>Magnoliopsida</taxon>
        <taxon>eudicotyledons</taxon>
        <taxon>Gunneridae</taxon>
        <taxon>Pentapetalae</taxon>
        <taxon>asterids</taxon>
        <taxon>lamiids</taxon>
        <taxon>Solanales</taxon>
        <taxon>Solanaceae</taxon>
        <taxon>Solanoideae</taxon>
        <taxon>Solaneae</taxon>
        <taxon>Solanum</taxon>
        <taxon>Solanum subgen. Lycopersicon</taxon>
    </lineage>
</organism>
<dbReference type="AlphaFoldDB" id="A0A6N2BDN9"/>
<feature type="compositionally biased region" description="Polar residues" evidence="1">
    <location>
        <begin position="51"/>
        <end position="65"/>
    </location>
</feature>
<evidence type="ECO:0000256" key="2">
    <source>
        <dbReference type="SAM" id="SignalP"/>
    </source>
</evidence>
<feature type="chain" id="PRO_5027070724" evidence="2">
    <location>
        <begin position="25"/>
        <end position="79"/>
    </location>
</feature>
<name>A0A6N2BDN9_SOLCI</name>